<proteinExistence type="predicted"/>
<dbReference type="GeneID" id="103324758"/>
<dbReference type="Proteomes" id="UP000694861">
    <property type="component" value="Linkage group LG3"/>
</dbReference>
<organism evidence="1 2">
    <name type="scientific">Prunus mume</name>
    <name type="common">Japanese apricot</name>
    <name type="synonym">Armeniaca mume</name>
    <dbReference type="NCBI Taxonomy" id="102107"/>
    <lineage>
        <taxon>Eukaryota</taxon>
        <taxon>Viridiplantae</taxon>
        <taxon>Streptophyta</taxon>
        <taxon>Embryophyta</taxon>
        <taxon>Tracheophyta</taxon>
        <taxon>Spermatophyta</taxon>
        <taxon>Magnoliopsida</taxon>
        <taxon>eudicotyledons</taxon>
        <taxon>Gunneridae</taxon>
        <taxon>Pentapetalae</taxon>
        <taxon>rosids</taxon>
        <taxon>fabids</taxon>
        <taxon>Rosales</taxon>
        <taxon>Rosaceae</taxon>
        <taxon>Amygdaloideae</taxon>
        <taxon>Amygdaleae</taxon>
        <taxon>Prunus</taxon>
    </lineage>
</organism>
<protein>
    <submittedName>
        <fullName evidence="2">Uncharacterized protein LOC103324758</fullName>
    </submittedName>
</protein>
<sequence>MDFFSSSKCKRSNSEIDLLKFYWPKPTETKTEEEKAKLLTFEELCTASDFLSGPPRPPGECTFCLKVDEHYTGGCPYKDSVPKGAPVGKYCVVLCKVCGDIFEGFCCGRDEGRAILDPFALLDSR</sequence>
<keyword evidence="1" id="KW-1185">Reference proteome</keyword>
<reference evidence="2" key="2">
    <citation type="submission" date="2025-08" db="UniProtKB">
        <authorList>
            <consortium name="RefSeq"/>
        </authorList>
    </citation>
    <scope>IDENTIFICATION</scope>
</reference>
<evidence type="ECO:0000313" key="2">
    <source>
        <dbReference type="RefSeq" id="XP_008225089.1"/>
    </source>
</evidence>
<accession>A0ABM0NI05</accession>
<dbReference type="RefSeq" id="XP_008225089.1">
    <property type="nucleotide sequence ID" value="XM_008226867.1"/>
</dbReference>
<evidence type="ECO:0000313" key="1">
    <source>
        <dbReference type="Proteomes" id="UP000694861"/>
    </source>
</evidence>
<reference evidence="1" key="1">
    <citation type="journal article" date="2012" name="Nat. Commun.">
        <title>The genome of Prunus mume.</title>
        <authorList>
            <person name="Zhang Q."/>
            <person name="Chen W."/>
            <person name="Sun L."/>
            <person name="Zhao F."/>
            <person name="Huang B."/>
            <person name="Yang W."/>
            <person name="Tao Y."/>
            <person name="Wang J."/>
            <person name="Yuan Z."/>
            <person name="Fan G."/>
            <person name="Xing Z."/>
            <person name="Han C."/>
            <person name="Pan H."/>
            <person name="Zhong X."/>
            <person name="Shi W."/>
            <person name="Liang X."/>
            <person name="Du D."/>
            <person name="Sun F."/>
            <person name="Xu Z."/>
            <person name="Hao R."/>
            <person name="Lv T."/>
            <person name="Lv Y."/>
            <person name="Zheng Z."/>
            <person name="Sun M."/>
            <person name="Luo L."/>
            <person name="Cai M."/>
            <person name="Gao Y."/>
            <person name="Wang J."/>
            <person name="Yin Y."/>
            <person name="Xu X."/>
            <person name="Cheng T."/>
            <person name="Wang J."/>
        </authorList>
    </citation>
    <scope>NUCLEOTIDE SEQUENCE [LARGE SCALE GENOMIC DNA]</scope>
</reference>
<name>A0ABM0NI05_PRUMU</name>
<gene>
    <name evidence="2" type="primary">LOC103324758</name>
</gene>